<feature type="compositionally biased region" description="Basic and acidic residues" evidence="5">
    <location>
        <begin position="173"/>
        <end position="187"/>
    </location>
</feature>
<gene>
    <name evidence="7" type="ORF">DSW25_15485</name>
</gene>
<dbReference type="Proteomes" id="UP000027734">
    <property type="component" value="Unassembled WGS sequence"/>
</dbReference>
<comment type="subcellular location">
    <subcellularLocation>
        <location evidence="1">Membrane</location>
        <topology evidence="1">Single-pass membrane protein</topology>
    </subcellularLocation>
</comment>
<comment type="caution">
    <text evidence="7">The sequence shown here is derived from an EMBL/GenBank/DDBJ whole genome shotgun (WGS) entry which is preliminary data.</text>
</comment>
<evidence type="ECO:0000256" key="1">
    <source>
        <dbReference type="ARBA" id="ARBA00004167"/>
    </source>
</evidence>
<keyword evidence="2" id="KW-0812">Transmembrane</keyword>
<dbReference type="InterPro" id="IPR037682">
    <property type="entry name" value="TonB_C"/>
</dbReference>
<evidence type="ECO:0000313" key="8">
    <source>
        <dbReference type="Proteomes" id="UP000027734"/>
    </source>
</evidence>
<feature type="compositionally biased region" description="Low complexity" evidence="5">
    <location>
        <begin position="251"/>
        <end position="261"/>
    </location>
</feature>
<reference evidence="7 8" key="1">
    <citation type="submission" date="2014-01" db="EMBL/GenBank/DDBJ databases">
        <title>Sulfitobacter donghicola JCM 14565 Genome Sequencing.</title>
        <authorList>
            <person name="Lai Q."/>
            <person name="Hong Z."/>
        </authorList>
    </citation>
    <scope>NUCLEOTIDE SEQUENCE [LARGE SCALE GENOMIC DNA]</scope>
    <source>
        <strain evidence="7 8">JCM 14565</strain>
    </source>
</reference>
<dbReference type="Gene3D" id="3.30.1150.10">
    <property type="match status" value="1"/>
</dbReference>
<accession>A0A073IFG9</accession>
<dbReference type="SUPFAM" id="SSF74653">
    <property type="entry name" value="TolA/TonB C-terminal domain"/>
    <property type="match status" value="1"/>
</dbReference>
<dbReference type="PROSITE" id="PS52015">
    <property type="entry name" value="TONB_CTD"/>
    <property type="match status" value="1"/>
</dbReference>
<feature type="domain" description="TonB C-terminal" evidence="6">
    <location>
        <begin position="256"/>
        <end position="342"/>
    </location>
</feature>
<dbReference type="eggNOG" id="COG0810">
    <property type="taxonomic scope" value="Bacteria"/>
</dbReference>
<dbReference type="NCBIfam" id="TIGR01352">
    <property type="entry name" value="tonB_Cterm"/>
    <property type="match status" value="1"/>
</dbReference>
<evidence type="ECO:0000313" key="7">
    <source>
        <dbReference type="EMBL" id="KEJ88489.1"/>
    </source>
</evidence>
<evidence type="ECO:0000256" key="5">
    <source>
        <dbReference type="SAM" id="MobiDB-lite"/>
    </source>
</evidence>
<organism evidence="7 8">
    <name type="scientific">Sulfitobacter donghicola DSW-25 = KCTC 12864 = JCM 14565</name>
    <dbReference type="NCBI Taxonomy" id="1300350"/>
    <lineage>
        <taxon>Bacteria</taxon>
        <taxon>Pseudomonadati</taxon>
        <taxon>Pseudomonadota</taxon>
        <taxon>Alphaproteobacteria</taxon>
        <taxon>Rhodobacterales</taxon>
        <taxon>Roseobacteraceae</taxon>
        <taxon>Sulfitobacter</taxon>
    </lineage>
</organism>
<dbReference type="GO" id="GO:0055085">
    <property type="term" value="P:transmembrane transport"/>
    <property type="evidence" value="ECO:0007669"/>
    <property type="project" value="InterPro"/>
</dbReference>
<dbReference type="EMBL" id="JAMC01000006">
    <property type="protein sequence ID" value="KEJ88489.1"/>
    <property type="molecule type" value="Genomic_DNA"/>
</dbReference>
<keyword evidence="4" id="KW-0472">Membrane</keyword>
<name>A0A073IFG9_9RHOB</name>
<dbReference type="STRING" id="1300350.Z948_3382"/>
<evidence type="ECO:0000256" key="4">
    <source>
        <dbReference type="ARBA" id="ARBA00023136"/>
    </source>
</evidence>
<feature type="compositionally biased region" description="Polar residues" evidence="5">
    <location>
        <begin position="223"/>
        <end position="243"/>
    </location>
</feature>
<dbReference type="RefSeq" id="WP_025060648.1">
    <property type="nucleotide sequence ID" value="NZ_JAMC01000006.1"/>
</dbReference>
<keyword evidence="8" id="KW-1185">Reference proteome</keyword>
<feature type="compositionally biased region" description="Polar residues" evidence="5">
    <location>
        <begin position="151"/>
        <end position="160"/>
    </location>
</feature>
<evidence type="ECO:0000256" key="3">
    <source>
        <dbReference type="ARBA" id="ARBA00022989"/>
    </source>
</evidence>
<dbReference type="GO" id="GO:0016020">
    <property type="term" value="C:membrane"/>
    <property type="evidence" value="ECO:0007669"/>
    <property type="project" value="UniProtKB-SubCell"/>
</dbReference>
<feature type="compositionally biased region" description="Low complexity" evidence="5">
    <location>
        <begin position="188"/>
        <end position="202"/>
    </location>
</feature>
<proteinExistence type="predicted"/>
<feature type="region of interest" description="Disordered" evidence="5">
    <location>
        <begin position="320"/>
        <end position="342"/>
    </location>
</feature>
<evidence type="ECO:0000256" key="2">
    <source>
        <dbReference type="ARBA" id="ARBA00022692"/>
    </source>
</evidence>
<dbReference type="OrthoDB" id="7930032at2"/>
<feature type="compositionally biased region" description="Basic residues" evidence="5">
    <location>
        <begin position="203"/>
        <end position="218"/>
    </location>
</feature>
<dbReference type="Pfam" id="PF13103">
    <property type="entry name" value="TonB_2"/>
    <property type="match status" value="1"/>
</dbReference>
<dbReference type="AlphaFoldDB" id="A0A073IFG9"/>
<sequence length="342" mass="35355">MIASSPTAKVISFVVATTFLVGAVTMAAPEMKVEIEGGGEQAAANFGTRFEDMAIGTLSAQPADTETPVPPQPITPPLDTAEVVQAETPTAAQSEAVQDTLLPEPALAATSIPITEATAAQPIQEALTVTAALTPTIQPSVPIATAPTPSPETVTSQAPASTAPPLSSRPKRRDPVKAAKVAAERPKPQVSKPKPSKQAAAKPRTKTTKQNKTTKQKTPRGNAKQNNKKGSATGTNKRASTKAQGRKKKASASAGNAAASNYPGQVMRRISRVRKPRVNSRGTAVVSFSISSSGGLSRVSIARSSGSAALDNAAKGVIRKAAPFPKPPRGAKRQFSIRIKGR</sequence>
<keyword evidence="3" id="KW-1133">Transmembrane helix</keyword>
<evidence type="ECO:0000259" key="6">
    <source>
        <dbReference type="PROSITE" id="PS52015"/>
    </source>
</evidence>
<protein>
    <submittedName>
        <fullName evidence="7">Cell envelope biogenesis protein TonB</fullName>
    </submittedName>
</protein>
<feature type="region of interest" description="Disordered" evidence="5">
    <location>
        <begin position="140"/>
        <end position="261"/>
    </location>
</feature>
<dbReference type="InterPro" id="IPR006260">
    <property type="entry name" value="TonB/TolA_C"/>
</dbReference>